<evidence type="ECO:0000256" key="2">
    <source>
        <dbReference type="SAM" id="Phobius"/>
    </source>
</evidence>
<evidence type="ECO:0000256" key="1">
    <source>
        <dbReference type="SAM" id="MobiDB-lite"/>
    </source>
</evidence>
<proteinExistence type="predicted"/>
<accession>A0ABN9T0U5</accession>
<protein>
    <submittedName>
        <fullName evidence="3">Uncharacterized protein</fullName>
    </submittedName>
</protein>
<evidence type="ECO:0000313" key="3">
    <source>
        <dbReference type="EMBL" id="CAK0838549.1"/>
    </source>
</evidence>
<gene>
    <name evidence="3" type="ORF">PCOR1329_LOCUS34477</name>
</gene>
<keyword evidence="2" id="KW-1133">Transmembrane helix</keyword>
<comment type="caution">
    <text evidence="3">The sequence shown here is derived from an EMBL/GenBank/DDBJ whole genome shotgun (WGS) entry which is preliminary data.</text>
</comment>
<sequence>MSCGAAADVGGHYCSSTLSIEPWSEVVYVSDSSGMSSSSTTANTGVMLLELAGRTFVVHELDRGARIACGVLVAVEMAIVGAGDLAAAGTVTMASSGVASQVLTWDLTGLDTDCAAGAGDGVSDGCGIHVRTWSTCDVAADVGGHFYSSALDSDPWADFVYLADRLGASTGAAEVATGLALASQVGRAFIACGIVGEEMAMTTDMCTTMTMSTTIEMSTTTTMEMSAAEMSTATEMSTKSLRRNALWHRLHLPYWLEPFLEHLPRPLADAILTCLPSRVQPDKWTPPEADKMMFWHMPLQFAGPVTAKLVPRRARQAHAGVEWACSRRGLGGRALLLICAPILCALLPAGPSAPGCFVSPRPPRAAVGPQPGPVGQRHAAAGPRDPRPSQHPPRGPAAAALAALLLAAAAAAPWPALAAAADTMSEEEALLPWVKVVPYYGTILYLIGLISLRVAYEYYNYVYIVSAILLLGPPVIINFSYKWGLFGF</sequence>
<feature type="transmembrane region" description="Helical" evidence="2">
    <location>
        <begin position="461"/>
        <end position="481"/>
    </location>
</feature>
<dbReference type="EMBL" id="CAUYUJ010014231">
    <property type="protein sequence ID" value="CAK0838549.1"/>
    <property type="molecule type" value="Genomic_DNA"/>
</dbReference>
<name>A0ABN9T0U5_9DINO</name>
<keyword evidence="2" id="KW-0472">Membrane</keyword>
<feature type="transmembrane region" description="Helical" evidence="2">
    <location>
        <begin position="437"/>
        <end position="456"/>
    </location>
</feature>
<organism evidence="3 4">
    <name type="scientific">Prorocentrum cordatum</name>
    <dbReference type="NCBI Taxonomy" id="2364126"/>
    <lineage>
        <taxon>Eukaryota</taxon>
        <taxon>Sar</taxon>
        <taxon>Alveolata</taxon>
        <taxon>Dinophyceae</taxon>
        <taxon>Prorocentrales</taxon>
        <taxon>Prorocentraceae</taxon>
        <taxon>Prorocentrum</taxon>
    </lineage>
</organism>
<evidence type="ECO:0000313" key="4">
    <source>
        <dbReference type="Proteomes" id="UP001189429"/>
    </source>
</evidence>
<reference evidence="3" key="1">
    <citation type="submission" date="2023-10" db="EMBL/GenBank/DDBJ databases">
        <authorList>
            <person name="Chen Y."/>
            <person name="Shah S."/>
            <person name="Dougan E. K."/>
            <person name="Thang M."/>
            <person name="Chan C."/>
        </authorList>
    </citation>
    <scope>NUCLEOTIDE SEQUENCE [LARGE SCALE GENOMIC DNA]</scope>
</reference>
<keyword evidence="4" id="KW-1185">Reference proteome</keyword>
<dbReference type="Proteomes" id="UP001189429">
    <property type="component" value="Unassembled WGS sequence"/>
</dbReference>
<keyword evidence="2" id="KW-0812">Transmembrane</keyword>
<feature type="region of interest" description="Disordered" evidence="1">
    <location>
        <begin position="367"/>
        <end position="395"/>
    </location>
</feature>
<feature type="transmembrane region" description="Helical" evidence="2">
    <location>
        <begin position="397"/>
        <end position="417"/>
    </location>
</feature>